<evidence type="ECO:0000313" key="5">
    <source>
        <dbReference type="Proteomes" id="UP001295444"/>
    </source>
</evidence>
<sequence length="223" mass="24803">MSSTHKQGDSGLLRGSCTRSYGSLVQSSYSPARVRKLEHQVQPGDTLQGLALKYGVTMEQIKRANRLYTNESIFLKKYLYIPVLVEQGELSNGLESPEESGDGSSSERPSSSQAQKSGKDRSKQQENKSHAGTRNEISASDFMNNLDTKIRVSKRAAVKKLKEVETLIPDDMTGEAKSYQRPPDRTRESSPQTQQRSLLGPVPLTITTRASTIKDHEDEIFKL</sequence>
<evidence type="ECO:0000259" key="3">
    <source>
        <dbReference type="PROSITE" id="PS51782"/>
    </source>
</evidence>
<dbReference type="Proteomes" id="UP001295444">
    <property type="component" value="Chromosome 13"/>
</dbReference>
<reference evidence="4" key="1">
    <citation type="submission" date="2022-03" db="EMBL/GenBank/DDBJ databases">
        <authorList>
            <person name="Alioto T."/>
            <person name="Alioto T."/>
            <person name="Gomez Garrido J."/>
        </authorList>
    </citation>
    <scope>NUCLEOTIDE SEQUENCE</scope>
</reference>
<dbReference type="SUPFAM" id="SSF54106">
    <property type="entry name" value="LysM domain"/>
    <property type="match status" value="1"/>
</dbReference>
<evidence type="ECO:0000313" key="4">
    <source>
        <dbReference type="EMBL" id="CAH2327170.1"/>
    </source>
</evidence>
<dbReference type="PROSITE" id="PS51782">
    <property type="entry name" value="LYSM"/>
    <property type="match status" value="1"/>
</dbReference>
<dbReference type="Pfam" id="PF01476">
    <property type="entry name" value="LysM"/>
    <property type="match status" value="1"/>
</dbReference>
<organism evidence="4 5">
    <name type="scientific">Pelobates cultripes</name>
    <name type="common">Western spadefoot toad</name>
    <dbReference type="NCBI Taxonomy" id="61616"/>
    <lineage>
        <taxon>Eukaryota</taxon>
        <taxon>Metazoa</taxon>
        <taxon>Chordata</taxon>
        <taxon>Craniata</taxon>
        <taxon>Vertebrata</taxon>
        <taxon>Euteleostomi</taxon>
        <taxon>Amphibia</taxon>
        <taxon>Batrachia</taxon>
        <taxon>Anura</taxon>
        <taxon>Pelobatoidea</taxon>
        <taxon>Pelobatidae</taxon>
        <taxon>Pelobates</taxon>
    </lineage>
</organism>
<dbReference type="Gene3D" id="3.10.350.10">
    <property type="entry name" value="LysM domain"/>
    <property type="match status" value="1"/>
</dbReference>
<dbReference type="InterPro" id="IPR036779">
    <property type="entry name" value="LysM_dom_sf"/>
</dbReference>
<feature type="domain" description="LysM" evidence="3">
    <location>
        <begin position="37"/>
        <end position="81"/>
    </location>
</feature>
<accession>A0AAD1TKQ4</accession>
<dbReference type="InterPro" id="IPR045030">
    <property type="entry name" value="LYSM1-4"/>
</dbReference>
<feature type="region of interest" description="Disordered" evidence="2">
    <location>
        <begin position="92"/>
        <end position="140"/>
    </location>
</feature>
<dbReference type="SMART" id="SM00257">
    <property type="entry name" value="LysM"/>
    <property type="match status" value="1"/>
</dbReference>
<dbReference type="CDD" id="cd00118">
    <property type="entry name" value="LysM"/>
    <property type="match status" value="1"/>
</dbReference>
<feature type="compositionally biased region" description="Polar residues" evidence="2">
    <location>
        <begin position="130"/>
        <end position="140"/>
    </location>
</feature>
<name>A0AAD1TKQ4_PELCU</name>
<gene>
    <name evidence="4" type="ORF">PECUL_23A060186</name>
</gene>
<protein>
    <recommendedName>
        <fullName evidence="1">LysM and putative peptidoglycan-binding domain-containing protein 1</fullName>
    </recommendedName>
</protein>
<feature type="region of interest" description="Disordered" evidence="2">
    <location>
        <begin position="162"/>
        <end position="201"/>
    </location>
</feature>
<dbReference type="PANTHER" id="PTHR20932">
    <property type="entry name" value="LYSM AND PUTATIVE PEPTIDOGLYCAN-BINDING DOMAIN-CONTAINING PROTEIN"/>
    <property type="match status" value="1"/>
</dbReference>
<dbReference type="PANTHER" id="PTHR20932:SF2">
    <property type="entry name" value="AND PUTATIVE PEPTIDOGLYCAN-BINDING DOMAIN-CONTAINING PROTEIN 1-RELATED"/>
    <property type="match status" value="1"/>
</dbReference>
<dbReference type="EMBL" id="OW240924">
    <property type="protein sequence ID" value="CAH2327170.1"/>
    <property type="molecule type" value="Genomic_DNA"/>
</dbReference>
<evidence type="ECO:0000256" key="2">
    <source>
        <dbReference type="SAM" id="MobiDB-lite"/>
    </source>
</evidence>
<proteinExistence type="predicted"/>
<evidence type="ECO:0000256" key="1">
    <source>
        <dbReference type="ARBA" id="ARBA00040996"/>
    </source>
</evidence>
<feature type="compositionally biased region" description="Low complexity" evidence="2">
    <location>
        <begin position="102"/>
        <end position="112"/>
    </location>
</feature>
<keyword evidence="5" id="KW-1185">Reference proteome</keyword>
<dbReference type="InterPro" id="IPR018392">
    <property type="entry name" value="LysM"/>
</dbReference>
<feature type="compositionally biased region" description="Basic and acidic residues" evidence="2">
    <location>
        <begin position="117"/>
        <end position="129"/>
    </location>
</feature>
<dbReference type="AlphaFoldDB" id="A0AAD1TKQ4"/>